<evidence type="ECO:0000313" key="1">
    <source>
        <dbReference type="EMBL" id="MFB9448707.1"/>
    </source>
</evidence>
<dbReference type="EMBL" id="JBHMCA010000059">
    <property type="protein sequence ID" value="MFB9448707.1"/>
    <property type="molecule type" value="Genomic_DNA"/>
</dbReference>
<dbReference type="Proteomes" id="UP001589608">
    <property type="component" value="Unassembled WGS sequence"/>
</dbReference>
<proteinExistence type="predicted"/>
<reference evidence="1 2" key="1">
    <citation type="submission" date="2024-09" db="EMBL/GenBank/DDBJ databases">
        <authorList>
            <person name="Sun Q."/>
            <person name="Mori K."/>
        </authorList>
    </citation>
    <scope>NUCLEOTIDE SEQUENCE [LARGE SCALE GENOMIC DNA]</scope>
    <source>
        <strain evidence="1 2">JCM 3307</strain>
    </source>
</reference>
<sequence length="61" mass="7025">MTRYTIFATDKDGNVKTLKGDPAHLDKQQRDLKASGYSVTILDDEERIRYGLLAQQLRNKK</sequence>
<evidence type="ECO:0000313" key="2">
    <source>
        <dbReference type="Proteomes" id="UP001589608"/>
    </source>
</evidence>
<keyword evidence="2" id="KW-1185">Reference proteome</keyword>
<accession>A0ABV5MIM8</accession>
<name>A0ABV5MIM8_9ACTN</name>
<dbReference type="RefSeq" id="WP_223097335.1">
    <property type="nucleotide sequence ID" value="NZ_CP061913.1"/>
</dbReference>
<comment type="caution">
    <text evidence="1">The sequence shown here is derived from an EMBL/GenBank/DDBJ whole genome shotgun (WGS) entry which is preliminary data.</text>
</comment>
<gene>
    <name evidence="1" type="ORF">ACFFTR_36950</name>
</gene>
<organism evidence="1 2">
    <name type="scientific">Dactylosporangium vinaceum</name>
    <dbReference type="NCBI Taxonomy" id="53362"/>
    <lineage>
        <taxon>Bacteria</taxon>
        <taxon>Bacillati</taxon>
        <taxon>Actinomycetota</taxon>
        <taxon>Actinomycetes</taxon>
        <taxon>Micromonosporales</taxon>
        <taxon>Micromonosporaceae</taxon>
        <taxon>Dactylosporangium</taxon>
    </lineage>
</organism>
<protein>
    <submittedName>
        <fullName evidence="1">Uncharacterized protein</fullName>
    </submittedName>
</protein>